<evidence type="ECO:0000256" key="1">
    <source>
        <dbReference type="SAM" id="Phobius"/>
    </source>
</evidence>
<dbReference type="AlphaFoldDB" id="A0A941E7L5"/>
<dbReference type="Proteomes" id="UP000678545">
    <property type="component" value="Unassembled WGS sequence"/>
</dbReference>
<keyword evidence="1" id="KW-1133">Transmembrane helix</keyword>
<reference evidence="2" key="1">
    <citation type="submission" date="2021-04" db="EMBL/GenBank/DDBJ databases">
        <title>novel species isolated from subtropical streams in China.</title>
        <authorList>
            <person name="Lu H."/>
        </authorList>
    </citation>
    <scope>NUCLEOTIDE SEQUENCE</scope>
    <source>
        <strain evidence="2">FT137W</strain>
    </source>
</reference>
<feature type="transmembrane region" description="Helical" evidence="1">
    <location>
        <begin position="55"/>
        <end position="72"/>
    </location>
</feature>
<accession>A0A941E7L5</accession>
<comment type="caution">
    <text evidence="2">The sequence shown here is derived from an EMBL/GenBank/DDBJ whole genome shotgun (WGS) entry which is preliminary data.</text>
</comment>
<organism evidence="2 3">
    <name type="scientific">Undibacterium fentianense</name>
    <dbReference type="NCBI Taxonomy" id="2828728"/>
    <lineage>
        <taxon>Bacteria</taxon>
        <taxon>Pseudomonadati</taxon>
        <taxon>Pseudomonadota</taxon>
        <taxon>Betaproteobacteria</taxon>
        <taxon>Burkholderiales</taxon>
        <taxon>Oxalobacteraceae</taxon>
        <taxon>Undibacterium</taxon>
    </lineage>
</organism>
<proteinExistence type="predicted"/>
<keyword evidence="1" id="KW-0472">Membrane</keyword>
<protein>
    <submittedName>
        <fullName evidence="2">Uncharacterized protein</fullName>
    </submittedName>
</protein>
<dbReference type="EMBL" id="JAGSPJ010000006">
    <property type="protein sequence ID" value="MBR7801208.1"/>
    <property type="molecule type" value="Genomic_DNA"/>
</dbReference>
<keyword evidence="1" id="KW-0812">Transmembrane</keyword>
<dbReference type="RefSeq" id="WP_212676329.1">
    <property type="nucleotide sequence ID" value="NZ_JAGSPJ010000006.1"/>
</dbReference>
<feature type="transmembrane region" description="Helical" evidence="1">
    <location>
        <begin position="16"/>
        <end position="35"/>
    </location>
</feature>
<keyword evidence="3" id="KW-1185">Reference proteome</keyword>
<sequence length="83" mass="9335">MNHLNVNKRMDKFKKVLQVIEIACWVVAFVNAIKWSNQILYTLFIANGTVNEQDALVRIYISVLCVIPALAIKGARAACKSDQ</sequence>
<evidence type="ECO:0000313" key="3">
    <source>
        <dbReference type="Proteomes" id="UP000678545"/>
    </source>
</evidence>
<gene>
    <name evidence="2" type="ORF">KDM90_14465</name>
</gene>
<evidence type="ECO:0000313" key="2">
    <source>
        <dbReference type="EMBL" id="MBR7801208.1"/>
    </source>
</evidence>
<name>A0A941E7L5_9BURK</name>